<dbReference type="InterPro" id="IPR012341">
    <property type="entry name" value="6hp_glycosidase-like_sf"/>
</dbReference>
<dbReference type="KEGG" id="dol:Dole_1532"/>
<dbReference type="AlphaFoldDB" id="A8ZZT6"/>
<dbReference type="EMBL" id="CP000859">
    <property type="protein sequence ID" value="ABW67336.1"/>
    <property type="molecule type" value="Genomic_DNA"/>
</dbReference>
<dbReference type="eggNOG" id="COG1331">
    <property type="taxonomic scope" value="Bacteria"/>
</dbReference>
<dbReference type="OrthoDB" id="9762614at2"/>
<dbReference type="SUPFAM" id="SSF52833">
    <property type="entry name" value="Thioredoxin-like"/>
    <property type="match status" value="1"/>
</dbReference>
<dbReference type="InterPro" id="IPR008928">
    <property type="entry name" value="6-hairpin_glycosidase_sf"/>
</dbReference>
<dbReference type="Gene3D" id="1.50.10.20">
    <property type="match status" value="1"/>
</dbReference>
<evidence type="ECO:0000313" key="2">
    <source>
        <dbReference type="EMBL" id="ABW67336.1"/>
    </source>
</evidence>
<dbReference type="HOGENOM" id="CLU_014051_4_1_7"/>
<accession>A8ZZT6</accession>
<dbReference type="InterPro" id="IPR004879">
    <property type="entry name" value="Ssp411-like_TRX"/>
</dbReference>
<dbReference type="Pfam" id="PF03190">
    <property type="entry name" value="Thioredox_DsbH"/>
    <property type="match status" value="1"/>
</dbReference>
<proteinExistence type="predicted"/>
<sequence>MNANTPGSNHLADEKSPYLLQHADNPVDWYPWSDAAIARARQTDRPILLSIGYATCHWCHVMAHESFSDPDTAALMNAHFVCVKVDREERPDIDRLYMTAVSAITGSGGWPLNVFLEPHALAPFFGGTYFPPRPGRTLMITWPDLLQQIADAWENPDKRSSLLASADSITTFLESALTGTRHRPAEGDAELTGIYKKALDAFTGMYDSQSGGFGPAPKFPMPAIINFLLACAATDPAADLGLDTRQREKALGMAIHTLSAMARGGIYDQLGGGFHRYSTDERWHLPHFEKMLYDNAQLLACLADAYALTENNSLLCRARQTADYILKEMTHPEGGFYSAQDADSPESAGAGKKVEGAFYVWEAREIESLLDAPAAKLFMSHFGVRPEGNVSGPHAAEFSHKNVLYGTGPVDQAAKTFGLSEQETQDLLQTARQTLLAHRKHRPAPDTDDKIITAWNGLMISGLAKLYRVTREAQYRDGAVKAARFIQTHLYDPQTHHLARIWRAGEARIDGMAEDYAFLAQGLIDLYEANADAFWLAWAIDLSEEVLASFYDSKNGGIFMTGKGHDPHLLLRMKEDTDNVMPSAGSVAARNFYRLSAYTGRNDFSDAARATINALIPLLEEHPSAAPLLLTATMKQTTRGR</sequence>
<dbReference type="Proteomes" id="UP000008561">
    <property type="component" value="Chromosome"/>
</dbReference>
<dbReference type="PANTHER" id="PTHR42899:SF1">
    <property type="entry name" value="SPERMATOGENESIS-ASSOCIATED PROTEIN 20"/>
    <property type="match status" value="1"/>
</dbReference>
<dbReference type="Gene3D" id="1.50.10.10">
    <property type="match status" value="1"/>
</dbReference>
<feature type="domain" description="Spermatogenesis-associated protein 20-like TRX" evidence="1">
    <location>
        <begin position="9"/>
        <end position="173"/>
    </location>
</feature>
<dbReference type="STRING" id="96561.Dole_1532"/>
<protein>
    <recommendedName>
        <fullName evidence="1">Spermatogenesis-associated protein 20-like TRX domain-containing protein</fullName>
    </recommendedName>
</protein>
<organism evidence="2 3">
    <name type="scientific">Desulfosudis oleivorans (strain DSM 6200 / JCM 39069 / Hxd3)</name>
    <name type="common">Desulfococcus oleovorans</name>
    <dbReference type="NCBI Taxonomy" id="96561"/>
    <lineage>
        <taxon>Bacteria</taxon>
        <taxon>Pseudomonadati</taxon>
        <taxon>Thermodesulfobacteriota</taxon>
        <taxon>Desulfobacteria</taxon>
        <taxon>Desulfobacterales</taxon>
        <taxon>Desulfosudaceae</taxon>
        <taxon>Desulfosudis</taxon>
    </lineage>
</organism>
<dbReference type="SUPFAM" id="SSF48208">
    <property type="entry name" value="Six-hairpin glycosidases"/>
    <property type="match status" value="1"/>
</dbReference>
<dbReference type="InterPro" id="IPR024705">
    <property type="entry name" value="Ssp411"/>
</dbReference>
<gene>
    <name evidence="2" type="ordered locus">Dole_1532</name>
</gene>
<dbReference type="GO" id="GO:0005975">
    <property type="term" value="P:carbohydrate metabolic process"/>
    <property type="evidence" value="ECO:0007669"/>
    <property type="project" value="InterPro"/>
</dbReference>
<reference evidence="2 3" key="1">
    <citation type="submission" date="2007-10" db="EMBL/GenBank/DDBJ databases">
        <title>Complete sequence of Desulfococcus oleovorans Hxd3.</title>
        <authorList>
            <consortium name="US DOE Joint Genome Institute"/>
            <person name="Copeland A."/>
            <person name="Lucas S."/>
            <person name="Lapidus A."/>
            <person name="Barry K."/>
            <person name="Glavina del Rio T."/>
            <person name="Dalin E."/>
            <person name="Tice H."/>
            <person name="Pitluck S."/>
            <person name="Kiss H."/>
            <person name="Brettin T."/>
            <person name="Bruce D."/>
            <person name="Detter J.C."/>
            <person name="Han C."/>
            <person name="Schmutz J."/>
            <person name="Larimer F."/>
            <person name="Land M."/>
            <person name="Hauser L."/>
            <person name="Kyrpides N."/>
            <person name="Kim E."/>
            <person name="Wawrik B."/>
            <person name="Richardson P."/>
        </authorList>
    </citation>
    <scope>NUCLEOTIDE SEQUENCE [LARGE SCALE GENOMIC DNA]</scope>
    <source>
        <strain evidence="3">DSM 6200 / JCM 39069 / Hxd3</strain>
    </source>
</reference>
<evidence type="ECO:0000313" key="3">
    <source>
        <dbReference type="Proteomes" id="UP000008561"/>
    </source>
</evidence>
<dbReference type="InterPro" id="IPR036249">
    <property type="entry name" value="Thioredoxin-like_sf"/>
</dbReference>
<dbReference type="RefSeq" id="WP_012174952.1">
    <property type="nucleotide sequence ID" value="NC_009943.1"/>
</dbReference>
<dbReference type="CDD" id="cd02955">
    <property type="entry name" value="SSP411"/>
    <property type="match status" value="1"/>
</dbReference>
<name>A8ZZT6_DESOH</name>
<dbReference type="PANTHER" id="PTHR42899">
    <property type="entry name" value="SPERMATOGENESIS-ASSOCIATED PROTEIN 20"/>
    <property type="match status" value="1"/>
</dbReference>
<keyword evidence="3" id="KW-1185">Reference proteome</keyword>
<dbReference type="PIRSF" id="PIRSF006402">
    <property type="entry name" value="UCP006402_thioredoxin"/>
    <property type="match status" value="1"/>
</dbReference>
<dbReference type="Gene3D" id="3.40.30.10">
    <property type="entry name" value="Glutaredoxin"/>
    <property type="match status" value="1"/>
</dbReference>
<evidence type="ECO:0000259" key="1">
    <source>
        <dbReference type="Pfam" id="PF03190"/>
    </source>
</evidence>